<keyword evidence="1" id="KW-0472">Membrane</keyword>
<reference evidence="3 4" key="1">
    <citation type="submission" date="2020-05" db="EMBL/GenBank/DDBJ databases">
        <title>Nakamurella sp. DB0629 isolated from air conditioner.</title>
        <authorList>
            <person name="Kim D.H."/>
            <person name="Kim D.-U."/>
        </authorList>
    </citation>
    <scope>NUCLEOTIDE SEQUENCE [LARGE SCALE GENOMIC DNA]</scope>
    <source>
        <strain evidence="3 4">DB0629</strain>
    </source>
</reference>
<proteinExistence type="inferred from homology"/>
<comment type="similarity">
    <text evidence="1">Belongs to the SURF1 family.</text>
</comment>
<feature type="transmembrane region" description="Helical" evidence="1">
    <location>
        <begin position="226"/>
        <end position="246"/>
    </location>
</feature>
<gene>
    <name evidence="3" type="ORF">HKD39_02995</name>
</gene>
<name>A0A849A0Z4_9ACTN</name>
<feature type="region of interest" description="Disordered" evidence="2">
    <location>
        <begin position="252"/>
        <end position="289"/>
    </location>
</feature>
<evidence type="ECO:0000313" key="3">
    <source>
        <dbReference type="EMBL" id="NNG34704.1"/>
    </source>
</evidence>
<keyword evidence="1" id="KW-1003">Cell membrane</keyword>
<evidence type="ECO:0000313" key="4">
    <source>
        <dbReference type="Proteomes" id="UP000562984"/>
    </source>
</evidence>
<dbReference type="AlphaFoldDB" id="A0A849A0Z4"/>
<evidence type="ECO:0000256" key="1">
    <source>
        <dbReference type="RuleBase" id="RU363076"/>
    </source>
</evidence>
<evidence type="ECO:0000256" key="2">
    <source>
        <dbReference type="SAM" id="MobiDB-lite"/>
    </source>
</evidence>
<keyword evidence="1" id="KW-1133">Transmembrane helix</keyword>
<organism evidence="3 4">
    <name type="scientific">Nakamurella aerolata</name>
    <dbReference type="NCBI Taxonomy" id="1656892"/>
    <lineage>
        <taxon>Bacteria</taxon>
        <taxon>Bacillati</taxon>
        <taxon>Actinomycetota</taxon>
        <taxon>Actinomycetes</taxon>
        <taxon>Nakamurellales</taxon>
        <taxon>Nakamurellaceae</taxon>
        <taxon>Nakamurella</taxon>
    </lineage>
</organism>
<sequence>MTRPPADRRGGGRWRFLLSPGWITAGVLAVGFAIACYTVLAPWQFGRNAERAAQNNAIAEAANSPVQPIDAVLPPGGNTDGKAWRQVTATGEYLSGLQVVVRLRQNFAGQPSSQVVTPLQLSDGSVVLVNRGDVDVNALAGGAAPPPAPSGEVTVTGRLQAMQPDPLDRAPQRIGQRTEVYGIDRASMPPLPGPLRDGVLLLMPGQPGVFTPIEVPQLDAGPFLAYAWQWLIFGTMGLLAFGYFAVREATDPREPVDSAPAAAPRAAPDRAPERRRRGFDRSQLYDTDS</sequence>
<dbReference type="Proteomes" id="UP000562984">
    <property type="component" value="Unassembled WGS sequence"/>
</dbReference>
<feature type="transmembrane region" description="Helical" evidence="1">
    <location>
        <begin position="21"/>
        <end position="43"/>
    </location>
</feature>
<dbReference type="CDD" id="cd06662">
    <property type="entry name" value="SURF1"/>
    <property type="match status" value="1"/>
</dbReference>
<accession>A0A849A0Z4</accession>
<protein>
    <recommendedName>
        <fullName evidence="1">SURF1-like protein</fullName>
    </recommendedName>
</protein>
<keyword evidence="1" id="KW-0812">Transmembrane</keyword>
<dbReference type="RefSeq" id="WP_171198297.1">
    <property type="nucleotide sequence ID" value="NZ_JABEND010000001.1"/>
</dbReference>
<dbReference type="GO" id="GO:0005886">
    <property type="term" value="C:plasma membrane"/>
    <property type="evidence" value="ECO:0007669"/>
    <property type="project" value="UniProtKB-SubCell"/>
</dbReference>
<dbReference type="InterPro" id="IPR002994">
    <property type="entry name" value="Surf1/Shy1"/>
</dbReference>
<keyword evidence="4" id="KW-1185">Reference proteome</keyword>
<dbReference type="EMBL" id="JABEND010000001">
    <property type="protein sequence ID" value="NNG34704.1"/>
    <property type="molecule type" value="Genomic_DNA"/>
</dbReference>
<comment type="subcellular location">
    <subcellularLocation>
        <location evidence="1">Cell membrane</location>
        <topology evidence="1">Multi-pass membrane protein</topology>
    </subcellularLocation>
</comment>
<comment type="caution">
    <text evidence="3">The sequence shown here is derived from an EMBL/GenBank/DDBJ whole genome shotgun (WGS) entry which is preliminary data.</text>
</comment>
<dbReference type="PROSITE" id="PS50895">
    <property type="entry name" value="SURF1"/>
    <property type="match status" value="1"/>
</dbReference>
<dbReference type="Pfam" id="PF02104">
    <property type="entry name" value="SURF1"/>
    <property type="match status" value="1"/>
</dbReference>